<dbReference type="AlphaFoldDB" id="A0A1I1FQC6"/>
<evidence type="ECO:0000256" key="2">
    <source>
        <dbReference type="SAM" id="SignalP"/>
    </source>
</evidence>
<evidence type="ECO:0008006" key="5">
    <source>
        <dbReference type="Google" id="ProtNLM"/>
    </source>
</evidence>
<dbReference type="RefSeq" id="WP_091508695.1">
    <property type="nucleotide sequence ID" value="NZ_FOLE01000002.1"/>
</dbReference>
<name>A0A1I1FQC6_9BACT</name>
<dbReference type="EMBL" id="FOLE01000002">
    <property type="protein sequence ID" value="SFC01544.1"/>
    <property type="molecule type" value="Genomic_DNA"/>
</dbReference>
<feature type="signal peptide" evidence="2">
    <location>
        <begin position="1"/>
        <end position="24"/>
    </location>
</feature>
<keyword evidence="4" id="KW-1185">Reference proteome</keyword>
<gene>
    <name evidence="3" type="ORF">SAMN05421780_102280</name>
</gene>
<keyword evidence="2" id="KW-0732">Signal</keyword>
<evidence type="ECO:0000313" key="3">
    <source>
        <dbReference type="EMBL" id="SFC01544.1"/>
    </source>
</evidence>
<feature type="compositionally biased region" description="Basic residues" evidence="1">
    <location>
        <begin position="59"/>
        <end position="72"/>
    </location>
</feature>
<dbReference type="Proteomes" id="UP000199514">
    <property type="component" value="Unassembled WGS sequence"/>
</dbReference>
<evidence type="ECO:0000313" key="4">
    <source>
        <dbReference type="Proteomes" id="UP000199514"/>
    </source>
</evidence>
<accession>A0A1I1FQC6</accession>
<dbReference type="STRING" id="927664.SAMN05421780_102280"/>
<sequence>MKKYTHLLLSFLIIGLAASCSNKSYPCPDNGGDMQISTKRGDGVGKLKTSSTGMDKNGLLKKRKKYSHSGMN</sequence>
<reference evidence="3 4" key="1">
    <citation type="submission" date="2016-10" db="EMBL/GenBank/DDBJ databases">
        <authorList>
            <person name="de Groot N.N."/>
        </authorList>
    </citation>
    <scope>NUCLEOTIDE SEQUENCE [LARGE SCALE GENOMIC DNA]</scope>
    <source>
        <strain evidence="3 4">DSM 6793</strain>
    </source>
</reference>
<organism evidence="3 4">
    <name type="scientific">Flexibacter flexilis DSM 6793</name>
    <dbReference type="NCBI Taxonomy" id="927664"/>
    <lineage>
        <taxon>Bacteria</taxon>
        <taxon>Pseudomonadati</taxon>
        <taxon>Bacteroidota</taxon>
        <taxon>Cytophagia</taxon>
        <taxon>Cytophagales</taxon>
        <taxon>Flexibacteraceae</taxon>
        <taxon>Flexibacter</taxon>
    </lineage>
</organism>
<feature type="region of interest" description="Disordered" evidence="1">
    <location>
        <begin position="31"/>
        <end position="72"/>
    </location>
</feature>
<proteinExistence type="predicted"/>
<dbReference type="PROSITE" id="PS51257">
    <property type="entry name" value="PROKAR_LIPOPROTEIN"/>
    <property type="match status" value="1"/>
</dbReference>
<protein>
    <recommendedName>
        <fullName evidence="5">Lipoprotein</fullName>
    </recommendedName>
</protein>
<feature type="chain" id="PRO_5011526374" description="Lipoprotein" evidence="2">
    <location>
        <begin position="25"/>
        <end position="72"/>
    </location>
</feature>
<evidence type="ECO:0000256" key="1">
    <source>
        <dbReference type="SAM" id="MobiDB-lite"/>
    </source>
</evidence>